<dbReference type="OMA" id="KHRFVRH"/>
<evidence type="ECO:0000256" key="2">
    <source>
        <dbReference type="ARBA" id="ARBA00006835"/>
    </source>
</evidence>
<dbReference type="RefSeq" id="XP_007373963.1">
    <property type="nucleotide sequence ID" value="XM_007373901.1"/>
</dbReference>
<name>G3AI66_SPAPN</name>
<dbReference type="PANTHER" id="PTHR12949">
    <property type="entry name" value="RNA POLYMERASE III DNA DIRECTED -RELATED"/>
    <property type="match status" value="1"/>
</dbReference>
<dbReference type="InterPro" id="IPR036390">
    <property type="entry name" value="WH_DNA-bd_sf"/>
</dbReference>
<evidence type="ECO:0000256" key="6">
    <source>
        <dbReference type="ARBA" id="ARBA00023163"/>
    </source>
</evidence>
<evidence type="ECO:0000256" key="9">
    <source>
        <dbReference type="RuleBase" id="RU367076"/>
    </source>
</evidence>
<evidence type="ECO:0000256" key="7">
    <source>
        <dbReference type="ARBA" id="ARBA00023242"/>
    </source>
</evidence>
<dbReference type="GO" id="GO:0005666">
    <property type="term" value="C:RNA polymerase III complex"/>
    <property type="evidence" value="ECO:0007669"/>
    <property type="project" value="UniProtKB-UniRule"/>
</dbReference>
<dbReference type="Pfam" id="PF05645">
    <property type="entry name" value="RNA_pol_Rpc82"/>
    <property type="match status" value="1"/>
</dbReference>
<keyword evidence="5 9" id="KW-0240">DNA-directed RNA polymerase</keyword>
<dbReference type="GO" id="GO:0003697">
    <property type="term" value="F:single-stranded DNA binding"/>
    <property type="evidence" value="ECO:0007669"/>
    <property type="project" value="UniProtKB-UniRule"/>
</dbReference>
<dbReference type="STRING" id="619300.G3AI66"/>
<evidence type="ECO:0000313" key="13">
    <source>
        <dbReference type="EMBL" id="EGW34379.1"/>
    </source>
</evidence>
<dbReference type="InterPro" id="IPR039748">
    <property type="entry name" value="RPC3"/>
</dbReference>
<dbReference type="FunCoup" id="G3AI66">
    <property type="interactions" value="505"/>
</dbReference>
<protein>
    <recommendedName>
        <fullName evidence="4 9">DNA-directed RNA polymerase III subunit RPC3</fullName>
        <shortName evidence="9">RNA polymerase III subunit C3</shortName>
    </recommendedName>
</protein>
<dbReference type="Pfam" id="PF22536">
    <property type="entry name" value="WHD_POLR3C"/>
    <property type="match status" value="1"/>
</dbReference>
<evidence type="ECO:0000259" key="10">
    <source>
        <dbReference type="Pfam" id="PF05645"/>
    </source>
</evidence>
<dbReference type="GO" id="GO:0006386">
    <property type="term" value="P:termination of RNA polymerase III transcription"/>
    <property type="evidence" value="ECO:0007669"/>
    <property type="project" value="EnsemblFungi"/>
</dbReference>
<comment type="function">
    <text evidence="8 9">DNA-dependent RNA polymerase catalyzes the transcription of DNA into RNA using the four ribonucleoside triphosphates as substrates. Specific core component of RNA polymerase III which synthesizes small RNAs, such as 5S rRNA and tRNAs.</text>
</comment>
<dbReference type="AlphaFoldDB" id="G3AI66"/>
<keyword evidence="6 9" id="KW-0804">Transcription</keyword>
<evidence type="ECO:0000256" key="8">
    <source>
        <dbReference type="ARBA" id="ARBA00025127"/>
    </source>
</evidence>
<feature type="domain" description="RNA polymerase III subunit RPC82-related helix-turn-helix" evidence="11">
    <location>
        <begin position="17"/>
        <end position="77"/>
    </location>
</feature>
<dbReference type="Pfam" id="PF08221">
    <property type="entry name" value="HTH_9"/>
    <property type="match status" value="1"/>
</dbReference>
<dbReference type="KEGG" id="spaa:SPAPADRAFT_70500"/>
<organism evidence="14">
    <name type="scientific">Spathaspora passalidarum (strain NRRL Y-27907 / 11-Y1)</name>
    <dbReference type="NCBI Taxonomy" id="619300"/>
    <lineage>
        <taxon>Eukaryota</taxon>
        <taxon>Fungi</taxon>
        <taxon>Dikarya</taxon>
        <taxon>Ascomycota</taxon>
        <taxon>Saccharomycotina</taxon>
        <taxon>Pichiomycetes</taxon>
        <taxon>Debaryomycetaceae</taxon>
        <taxon>Spathaspora</taxon>
    </lineage>
</organism>
<feature type="domain" description="DNA-directed RNA polymerase III subunit RPC3 winged-helix" evidence="12">
    <location>
        <begin position="442"/>
        <end position="516"/>
    </location>
</feature>
<accession>G3AI66</accession>
<evidence type="ECO:0000256" key="4">
    <source>
        <dbReference type="ARBA" id="ARBA00016689"/>
    </source>
</evidence>
<gene>
    <name evidence="13" type="primary">RPC3</name>
    <name evidence="13" type="ORF">SPAPADRAFT_70500</name>
</gene>
<dbReference type="InterPro" id="IPR055207">
    <property type="entry name" value="POLR3C_WHD"/>
</dbReference>
<evidence type="ECO:0000259" key="11">
    <source>
        <dbReference type="Pfam" id="PF08221"/>
    </source>
</evidence>
<evidence type="ECO:0000256" key="3">
    <source>
        <dbReference type="ARBA" id="ARBA00011206"/>
    </source>
</evidence>
<dbReference type="InterPro" id="IPR013197">
    <property type="entry name" value="RNA_pol_III_RPC82-rel_HTH"/>
</dbReference>
<dbReference type="eggNOG" id="KOG2587">
    <property type="taxonomic scope" value="Eukaryota"/>
</dbReference>
<reference evidence="13 14" key="1">
    <citation type="journal article" date="2011" name="Proc. Natl. Acad. Sci. U.S.A.">
        <title>Comparative genomics of xylose-fermenting fungi for enhanced biofuel production.</title>
        <authorList>
            <person name="Wohlbach D.J."/>
            <person name="Kuo A."/>
            <person name="Sato T.K."/>
            <person name="Potts K.M."/>
            <person name="Salamov A.A."/>
            <person name="LaButti K.M."/>
            <person name="Sun H."/>
            <person name="Clum A."/>
            <person name="Pangilinan J.L."/>
            <person name="Lindquist E.A."/>
            <person name="Lucas S."/>
            <person name="Lapidus A."/>
            <person name="Jin M."/>
            <person name="Gunawan C."/>
            <person name="Balan V."/>
            <person name="Dale B.E."/>
            <person name="Jeffries T.W."/>
            <person name="Zinkel R."/>
            <person name="Barry K.W."/>
            <person name="Grigoriev I.V."/>
            <person name="Gasch A.P."/>
        </authorList>
    </citation>
    <scope>NUCLEOTIDE SEQUENCE [LARGE SCALE GENOMIC DNA]</scope>
    <source>
        <strain evidence="14">NRRL Y-27907 / 11-Y1</strain>
    </source>
</reference>
<sequence>MDETITEAAKTQSTYSFLYTSIAQTHLGEVASCIISCLISNGRLTSKELSQRTKIPLKSIKSALVSLVQLNCVYYWTSKDSAKTVHYSLNESGLLAFIHSGDIIQHIKERYGDDAAEIIQNVLINGHVKVEDYLGQYEDLEVRMEKQTLFFKLFSERWLVRLQPFNFSPIDDIWQEVFQECLTNTPRTTTTSEIKRVAEAKEKAKAKLTTLLESGQSPQDLYDSKDGIKKLQPHIIVTFNVSRFQKHLRTNSLVNFAKSRIGLLTAKVYEAALKVVEQNSPELRHPFLEISGLINDPEEEKFFINSIENKLVDERKIVFNIRDVMRTLSDDIDLRNSILTHNFLKPQLKKRPLEDSEEEATKKVKLENDQSVTIKNEGESSDVGNGNAFTDNSDPHSLTLIQHHLKLLTSGTAIQFLNEISPGTFSVPYAYLTKQIKQYNFESLIKTTLGQDAFRILRCLKSMKLSDEKTISNAVLLKEKTVRNEIYQLVKANFVEIQEVPRSADRAASKTFFLFRFKEWPSNKFLLNSLIYSMAEIINNVQDFKADHKILLEKCEREDVQGHEEELLLESELKTLLGLQNREINNIGKFNRIKTLYDIFSL</sequence>
<evidence type="ECO:0000259" key="12">
    <source>
        <dbReference type="Pfam" id="PF22536"/>
    </source>
</evidence>
<dbReference type="HOGENOM" id="CLU_010734_0_0_1"/>
<dbReference type="Proteomes" id="UP000000709">
    <property type="component" value="Unassembled WGS sequence"/>
</dbReference>
<dbReference type="PANTHER" id="PTHR12949:SF0">
    <property type="entry name" value="DNA-DIRECTED RNA POLYMERASE III SUBUNIT RPC3"/>
    <property type="match status" value="1"/>
</dbReference>
<dbReference type="GO" id="GO:0042797">
    <property type="term" value="P:tRNA transcription by RNA polymerase III"/>
    <property type="evidence" value="ECO:0007669"/>
    <property type="project" value="EnsemblFungi"/>
</dbReference>
<dbReference type="InterPro" id="IPR008806">
    <property type="entry name" value="RNA_pol_III_Rpc82_C"/>
</dbReference>
<comment type="subunit">
    <text evidence="3 9">Component of the RNA polymerase III (Pol III) complex consisting of 17 subunits.</text>
</comment>
<evidence type="ECO:0000256" key="1">
    <source>
        <dbReference type="ARBA" id="ARBA00004123"/>
    </source>
</evidence>
<comment type="subcellular location">
    <subcellularLocation>
        <location evidence="1 9">Nucleus</location>
    </subcellularLocation>
</comment>
<dbReference type="EMBL" id="GL996500">
    <property type="protein sequence ID" value="EGW34379.1"/>
    <property type="molecule type" value="Genomic_DNA"/>
</dbReference>
<keyword evidence="7 9" id="KW-0539">Nucleus</keyword>
<comment type="similarity">
    <text evidence="2 9">Belongs to the RNA polymerase beta chain family.</text>
</comment>
<evidence type="ECO:0000313" key="14">
    <source>
        <dbReference type="Proteomes" id="UP000000709"/>
    </source>
</evidence>
<dbReference type="InParanoid" id="G3AI66"/>
<dbReference type="GeneID" id="18875329"/>
<dbReference type="SUPFAM" id="SSF46785">
    <property type="entry name" value="Winged helix' DNA-binding domain"/>
    <property type="match status" value="1"/>
</dbReference>
<feature type="domain" description="RNA polymerase III Rpc82 C -terminal" evidence="10">
    <location>
        <begin position="149"/>
        <end position="435"/>
    </location>
</feature>
<dbReference type="InterPro" id="IPR036388">
    <property type="entry name" value="WH-like_DNA-bd_sf"/>
</dbReference>
<keyword evidence="14" id="KW-1185">Reference proteome</keyword>
<dbReference type="GO" id="GO:0003899">
    <property type="term" value="F:DNA-directed RNA polymerase activity"/>
    <property type="evidence" value="ECO:0007669"/>
    <property type="project" value="EnsemblFungi"/>
</dbReference>
<dbReference type="Pfam" id="PF20912">
    <property type="entry name" value="RPC3_helical"/>
    <property type="match status" value="1"/>
</dbReference>
<dbReference type="Gene3D" id="1.10.10.10">
    <property type="entry name" value="Winged helix-like DNA-binding domain superfamily/Winged helix DNA-binding domain"/>
    <property type="match status" value="2"/>
</dbReference>
<evidence type="ECO:0000256" key="5">
    <source>
        <dbReference type="ARBA" id="ARBA00022478"/>
    </source>
</evidence>
<proteinExistence type="inferred from homology"/>
<dbReference type="GO" id="GO:0006384">
    <property type="term" value="P:transcription initiation at RNA polymerase III promoter"/>
    <property type="evidence" value="ECO:0007669"/>
    <property type="project" value="EnsemblFungi"/>
</dbReference>
<dbReference type="OrthoDB" id="272392at2759"/>